<feature type="transmembrane region" description="Helical" evidence="1">
    <location>
        <begin position="218"/>
        <end position="240"/>
    </location>
</feature>
<dbReference type="RefSeq" id="WP_142583671.1">
    <property type="nucleotide sequence ID" value="NZ_CABFPH010000039.1"/>
</dbReference>
<dbReference type="Proteomes" id="UP000410984">
    <property type="component" value="Unassembled WGS sequence"/>
</dbReference>
<reference evidence="2 3" key="1">
    <citation type="submission" date="2019-06" db="EMBL/GenBank/DDBJ databases">
        <authorList>
            <person name="Rodrigo-Torres L."/>
            <person name="Arahal R. D."/>
            <person name="Lucena T."/>
        </authorList>
    </citation>
    <scope>NUCLEOTIDE SEQUENCE [LARGE SCALE GENOMIC DNA]</scope>
    <source>
        <strain evidence="2 3">SB0023/3</strain>
    </source>
</reference>
<gene>
    <name evidence="2" type="ORF">MET9862_02935</name>
</gene>
<keyword evidence="1" id="KW-0472">Membrane</keyword>
<keyword evidence="3" id="KW-1185">Reference proteome</keyword>
<evidence type="ECO:0000313" key="2">
    <source>
        <dbReference type="EMBL" id="VUD72340.1"/>
    </source>
</evidence>
<dbReference type="AlphaFoldDB" id="A0A509EDS4"/>
<sequence length="295" mass="30827">MRRRWRRPYRLLARSGADGSAPLSFLPLRPASAATALPAEIAFLLREGVPVALLGQAAALGRAAGTDAATALLQAGLMAEEPFYRALARALGAPFLDGPIPFGPGLRFPDSLAAGLAPLMTGAVAPCVMAPRGRQIAELLAGARAAGGPAITTPTHLREAVFAARGPEIAAYAADALERRAPEWAFGRESPRRPLLILGLVLITLLCLFAALPPSLAVAATVLAQTILLAMMAFRIAALFSGAPAPEVPPLPERALPTYTVLVALYREAAVVGRIVAALARLDYPVLCSNLTQKR</sequence>
<dbReference type="OrthoDB" id="7431422at2"/>
<keyword evidence="1" id="KW-1133">Transmembrane helix</keyword>
<dbReference type="EMBL" id="CABFPH010000039">
    <property type="protein sequence ID" value="VUD72340.1"/>
    <property type="molecule type" value="Genomic_DNA"/>
</dbReference>
<proteinExistence type="predicted"/>
<accession>A0A509EDS4</accession>
<evidence type="ECO:0000256" key="1">
    <source>
        <dbReference type="SAM" id="Phobius"/>
    </source>
</evidence>
<keyword evidence="1" id="KW-0812">Transmembrane</keyword>
<evidence type="ECO:0000313" key="3">
    <source>
        <dbReference type="Proteomes" id="UP000410984"/>
    </source>
</evidence>
<name>A0A509EDS4_9HYPH</name>
<protein>
    <submittedName>
        <fullName evidence="2">Uncharacterized protein</fullName>
    </submittedName>
</protein>
<organism evidence="2 3">
    <name type="scientific">Methylobacterium symbioticum</name>
    <dbReference type="NCBI Taxonomy" id="2584084"/>
    <lineage>
        <taxon>Bacteria</taxon>
        <taxon>Pseudomonadati</taxon>
        <taxon>Pseudomonadota</taxon>
        <taxon>Alphaproteobacteria</taxon>
        <taxon>Hyphomicrobiales</taxon>
        <taxon>Methylobacteriaceae</taxon>
        <taxon>Methylobacterium</taxon>
    </lineage>
</organism>
<feature type="transmembrane region" description="Helical" evidence="1">
    <location>
        <begin position="195"/>
        <end position="212"/>
    </location>
</feature>